<dbReference type="EC" id="2.3.2.27" evidence="2"/>
<dbReference type="SMART" id="SM00184">
    <property type="entry name" value="RING"/>
    <property type="match status" value="1"/>
</dbReference>
<comment type="catalytic activity">
    <reaction evidence="1">
        <text>S-ubiquitinyl-[E2 ubiquitin-conjugating enzyme]-L-cysteine + [acceptor protein]-L-lysine = [E2 ubiquitin-conjugating enzyme]-L-cysteine + N(6)-ubiquitinyl-[acceptor protein]-L-lysine.</text>
        <dbReference type="EC" id="2.3.2.27"/>
    </reaction>
</comment>
<evidence type="ECO:0000259" key="9">
    <source>
        <dbReference type="PROSITE" id="PS50089"/>
    </source>
</evidence>
<dbReference type="CDD" id="cd16461">
    <property type="entry name" value="RING-H2_EL5-like"/>
    <property type="match status" value="1"/>
</dbReference>
<keyword evidence="5" id="KW-0862">Zinc</keyword>
<feature type="transmembrane region" description="Helical" evidence="8">
    <location>
        <begin position="6"/>
        <end position="27"/>
    </location>
</feature>
<dbReference type="PROSITE" id="PS50089">
    <property type="entry name" value="ZF_RING_2"/>
    <property type="match status" value="1"/>
</dbReference>
<evidence type="ECO:0000256" key="7">
    <source>
        <dbReference type="PROSITE-ProRule" id="PRU00175"/>
    </source>
</evidence>
<dbReference type="AlphaFoldDB" id="A0A921R3N8"/>
<feature type="transmembrane region" description="Helical" evidence="8">
    <location>
        <begin position="34"/>
        <end position="63"/>
    </location>
</feature>
<dbReference type="PANTHER" id="PTHR14155:SF491">
    <property type="entry name" value="E3 UBIQUITIN-PROTEIN LIGASE ATL41"/>
    <property type="match status" value="1"/>
</dbReference>
<dbReference type="SUPFAM" id="SSF57850">
    <property type="entry name" value="RING/U-box"/>
    <property type="match status" value="1"/>
</dbReference>
<evidence type="ECO:0000256" key="8">
    <source>
        <dbReference type="SAM" id="Phobius"/>
    </source>
</evidence>
<proteinExistence type="inferred from homology"/>
<comment type="caution">
    <text evidence="10">The sequence shown here is derived from an EMBL/GenBank/DDBJ whole genome shotgun (WGS) entry which is preliminary data.</text>
</comment>
<dbReference type="GO" id="GO:0061630">
    <property type="term" value="F:ubiquitin protein ligase activity"/>
    <property type="evidence" value="ECO:0007669"/>
    <property type="project" value="UniProtKB-EC"/>
</dbReference>
<evidence type="ECO:0000256" key="1">
    <source>
        <dbReference type="ARBA" id="ARBA00000900"/>
    </source>
</evidence>
<protein>
    <recommendedName>
        <fullName evidence="2">RING-type E3 ubiquitin transferase</fullName>
        <ecNumber evidence="2">2.3.2.27</ecNumber>
    </recommendedName>
</protein>
<keyword evidence="3" id="KW-0479">Metal-binding</keyword>
<dbReference type="InterPro" id="IPR001841">
    <property type="entry name" value="Znf_RING"/>
</dbReference>
<evidence type="ECO:0000256" key="4">
    <source>
        <dbReference type="ARBA" id="ARBA00022771"/>
    </source>
</evidence>
<dbReference type="Pfam" id="PF13639">
    <property type="entry name" value="zf-RING_2"/>
    <property type="match status" value="1"/>
</dbReference>
<feature type="domain" description="RING-type" evidence="9">
    <location>
        <begin position="130"/>
        <end position="172"/>
    </location>
</feature>
<keyword evidence="8" id="KW-0812">Transmembrane</keyword>
<comment type="similarity">
    <text evidence="6">Belongs to the RING-type zinc finger family. ATL subfamily.</text>
</comment>
<sequence>MDWGPCYIVTANSVVLGVMLLFFVPLLHSDKTAGVAVASIFIVLWVSLGAVIYFAACVLVFPWTENALLCCVRCTRCLLCLLLPCRGGGGGGGSVLPELRVAAAAADIPPAYEQRDAAGQRQADGGASDCAVCLGEIETGDMVKRLPVCLHVFHQQCVDKWLSNKSTCPVCRCDVFAPQPAQAQMV</sequence>
<evidence type="ECO:0000313" key="10">
    <source>
        <dbReference type="EMBL" id="KAG0532565.1"/>
    </source>
</evidence>
<organism evidence="10 11">
    <name type="scientific">Sorghum bicolor</name>
    <name type="common">Sorghum</name>
    <name type="synonym">Sorghum vulgare</name>
    <dbReference type="NCBI Taxonomy" id="4558"/>
    <lineage>
        <taxon>Eukaryota</taxon>
        <taxon>Viridiplantae</taxon>
        <taxon>Streptophyta</taxon>
        <taxon>Embryophyta</taxon>
        <taxon>Tracheophyta</taxon>
        <taxon>Spermatophyta</taxon>
        <taxon>Magnoliopsida</taxon>
        <taxon>Liliopsida</taxon>
        <taxon>Poales</taxon>
        <taxon>Poaceae</taxon>
        <taxon>PACMAD clade</taxon>
        <taxon>Panicoideae</taxon>
        <taxon>Andropogonodae</taxon>
        <taxon>Andropogoneae</taxon>
        <taxon>Sorghinae</taxon>
        <taxon>Sorghum</taxon>
    </lineage>
</organism>
<gene>
    <name evidence="10" type="ORF">BDA96_04G118100</name>
</gene>
<evidence type="ECO:0000256" key="5">
    <source>
        <dbReference type="ARBA" id="ARBA00022833"/>
    </source>
</evidence>
<dbReference type="InterPro" id="IPR013083">
    <property type="entry name" value="Znf_RING/FYVE/PHD"/>
</dbReference>
<keyword evidence="8" id="KW-0472">Membrane</keyword>
<dbReference type="GO" id="GO:0008270">
    <property type="term" value="F:zinc ion binding"/>
    <property type="evidence" value="ECO:0007669"/>
    <property type="project" value="UniProtKB-KW"/>
</dbReference>
<dbReference type="Gene3D" id="3.30.40.10">
    <property type="entry name" value="Zinc/RING finger domain, C3HC4 (zinc finger)"/>
    <property type="match status" value="1"/>
</dbReference>
<dbReference type="Proteomes" id="UP000807115">
    <property type="component" value="Chromosome 4"/>
</dbReference>
<evidence type="ECO:0000256" key="2">
    <source>
        <dbReference type="ARBA" id="ARBA00012483"/>
    </source>
</evidence>
<evidence type="ECO:0000256" key="6">
    <source>
        <dbReference type="ARBA" id="ARBA00024209"/>
    </source>
</evidence>
<reference evidence="10" key="2">
    <citation type="submission" date="2020-10" db="EMBL/GenBank/DDBJ databases">
        <authorList>
            <person name="Cooper E.A."/>
            <person name="Brenton Z.W."/>
            <person name="Flinn B.S."/>
            <person name="Jenkins J."/>
            <person name="Shu S."/>
            <person name="Flowers D."/>
            <person name="Luo F."/>
            <person name="Wang Y."/>
            <person name="Xia P."/>
            <person name="Barry K."/>
            <person name="Daum C."/>
            <person name="Lipzen A."/>
            <person name="Yoshinaga Y."/>
            <person name="Schmutz J."/>
            <person name="Saski C."/>
            <person name="Vermerris W."/>
            <person name="Kresovich S."/>
        </authorList>
    </citation>
    <scope>NUCLEOTIDE SEQUENCE</scope>
</reference>
<reference evidence="10" key="1">
    <citation type="journal article" date="2019" name="BMC Genomics">
        <title>A new reference genome for Sorghum bicolor reveals high levels of sequence similarity between sweet and grain genotypes: implications for the genetics of sugar metabolism.</title>
        <authorList>
            <person name="Cooper E.A."/>
            <person name="Brenton Z.W."/>
            <person name="Flinn B.S."/>
            <person name="Jenkins J."/>
            <person name="Shu S."/>
            <person name="Flowers D."/>
            <person name="Luo F."/>
            <person name="Wang Y."/>
            <person name="Xia P."/>
            <person name="Barry K."/>
            <person name="Daum C."/>
            <person name="Lipzen A."/>
            <person name="Yoshinaga Y."/>
            <person name="Schmutz J."/>
            <person name="Saski C."/>
            <person name="Vermerris W."/>
            <person name="Kresovich S."/>
        </authorList>
    </citation>
    <scope>NUCLEOTIDE SEQUENCE</scope>
</reference>
<evidence type="ECO:0000313" key="11">
    <source>
        <dbReference type="Proteomes" id="UP000807115"/>
    </source>
</evidence>
<dbReference type="EMBL" id="CM027683">
    <property type="protein sequence ID" value="KAG0532565.1"/>
    <property type="molecule type" value="Genomic_DNA"/>
</dbReference>
<name>A0A921R3N8_SORBI</name>
<dbReference type="InterPro" id="IPR053238">
    <property type="entry name" value="RING-H2_zinc_finger"/>
</dbReference>
<keyword evidence="4 7" id="KW-0863">Zinc-finger</keyword>
<accession>A0A921R3N8</accession>
<dbReference type="PANTHER" id="PTHR14155">
    <property type="entry name" value="RING FINGER DOMAIN-CONTAINING"/>
    <property type="match status" value="1"/>
</dbReference>
<evidence type="ECO:0000256" key="3">
    <source>
        <dbReference type="ARBA" id="ARBA00022723"/>
    </source>
</evidence>
<keyword evidence="8" id="KW-1133">Transmembrane helix</keyword>